<feature type="region of interest" description="Disordered" evidence="1">
    <location>
        <begin position="262"/>
        <end position="353"/>
    </location>
</feature>
<evidence type="ECO:0000313" key="3">
    <source>
        <dbReference type="Proteomes" id="UP000184073"/>
    </source>
</evidence>
<evidence type="ECO:0000313" key="2">
    <source>
        <dbReference type="EMBL" id="OJJ03854.1"/>
    </source>
</evidence>
<keyword evidence="3" id="KW-1185">Reference proteome</keyword>
<dbReference type="OrthoDB" id="4455544at2759"/>
<protein>
    <submittedName>
        <fullName evidence="2">Uncharacterized protein</fullName>
    </submittedName>
</protein>
<feature type="compositionally biased region" description="Basic and acidic residues" evidence="1">
    <location>
        <begin position="331"/>
        <end position="353"/>
    </location>
</feature>
<dbReference type="GeneID" id="63731844"/>
<dbReference type="AlphaFoldDB" id="A0A1L9PQQ5"/>
<dbReference type="EMBL" id="KV878131">
    <property type="protein sequence ID" value="OJJ03854.1"/>
    <property type="molecule type" value="Genomic_DNA"/>
</dbReference>
<name>A0A1L9PQQ5_ASPVE</name>
<gene>
    <name evidence="2" type="ORF">ASPVEDRAFT_762531</name>
</gene>
<reference evidence="3" key="1">
    <citation type="journal article" date="2017" name="Genome Biol.">
        <title>Comparative genomics reveals high biological diversity and specific adaptations in the industrially and medically important fungal genus Aspergillus.</title>
        <authorList>
            <person name="de Vries R.P."/>
            <person name="Riley R."/>
            <person name="Wiebenga A."/>
            <person name="Aguilar-Osorio G."/>
            <person name="Amillis S."/>
            <person name="Uchima C.A."/>
            <person name="Anderluh G."/>
            <person name="Asadollahi M."/>
            <person name="Askin M."/>
            <person name="Barry K."/>
            <person name="Battaglia E."/>
            <person name="Bayram O."/>
            <person name="Benocci T."/>
            <person name="Braus-Stromeyer S.A."/>
            <person name="Caldana C."/>
            <person name="Canovas D."/>
            <person name="Cerqueira G.C."/>
            <person name="Chen F."/>
            <person name="Chen W."/>
            <person name="Choi C."/>
            <person name="Clum A."/>
            <person name="Dos Santos R.A."/>
            <person name="Damasio A.R."/>
            <person name="Diallinas G."/>
            <person name="Emri T."/>
            <person name="Fekete E."/>
            <person name="Flipphi M."/>
            <person name="Freyberg S."/>
            <person name="Gallo A."/>
            <person name="Gournas C."/>
            <person name="Habgood R."/>
            <person name="Hainaut M."/>
            <person name="Harispe M.L."/>
            <person name="Henrissat B."/>
            <person name="Hilden K.S."/>
            <person name="Hope R."/>
            <person name="Hossain A."/>
            <person name="Karabika E."/>
            <person name="Karaffa L."/>
            <person name="Karanyi Z."/>
            <person name="Krasevec N."/>
            <person name="Kuo A."/>
            <person name="Kusch H."/>
            <person name="LaButti K."/>
            <person name="Lagendijk E.L."/>
            <person name="Lapidus A."/>
            <person name="Levasseur A."/>
            <person name="Lindquist E."/>
            <person name="Lipzen A."/>
            <person name="Logrieco A.F."/>
            <person name="MacCabe A."/>
            <person name="Maekelae M.R."/>
            <person name="Malavazi I."/>
            <person name="Melin P."/>
            <person name="Meyer V."/>
            <person name="Mielnichuk N."/>
            <person name="Miskei M."/>
            <person name="Molnar A.P."/>
            <person name="Mule G."/>
            <person name="Ngan C.Y."/>
            <person name="Orejas M."/>
            <person name="Orosz E."/>
            <person name="Ouedraogo J.P."/>
            <person name="Overkamp K.M."/>
            <person name="Park H.-S."/>
            <person name="Perrone G."/>
            <person name="Piumi F."/>
            <person name="Punt P.J."/>
            <person name="Ram A.F."/>
            <person name="Ramon A."/>
            <person name="Rauscher S."/>
            <person name="Record E."/>
            <person name="Riano-Pachon D.M."/>
            <person name="Robert V."/>
            <person name="Roehrig J."/>
            <person name="Ruller R."/>
            <person name="Salamov A."/>
            <person name="Salih N.S."/>
            <person name="Samson R.A."/>
            <person name="Sandor E."/>
            <person name="Sanguinetti M."/>
            <person name="Schuetze T."/>
            <person name="Sepcic K."/>
            <person name="Shelest E."/>
            <person name="Sherlock G."/>
            <person name="Sophianopoulou V."/>
            <person name="Squina F.M."/>
            <person name="Sun H."/>
            <person name="Susca A."/>
            <person name="Todd R.B."/>
            <person name="Tsang A."/>
            <person name="Unkles S.E."/>
            <person name="van de Wiele N."/>
            <person name="van Rossen-Uffink D."/>
            <person name="Oliveira J.V."/>
            <person name="Vesth T.C."/>
            <person name="Visser J."/>
            <person name="Yu J.-H."/>
            <person name="Zhou M."/>
            <person name="Andersen M.R."/>
            <person name="Archer D.B."/>
            <person name="Baker S.E."/>
            <person name="Benoit I."/>
            <person name="Brakhage A.A."/>
            <person name="Braus G.H."/>
            <person name="Fischer R."/>
            <person name="Frisvad J.C."/>
            <person name="Goldman G.H."/>
            <person name="Houbraken J."/>
            <person name="Oakley B."/>
            <person name="Pocsi I."/>
            <person name="Scazzocchio C."/>
            <person name="Seiboth B."/>
            <person name="vanKuyk P.A."/>
            <person name="Wortman J."/>
            <person name="Dyer P.S."/>
            <person name="Grigoriev I.V."/>
        </authorList>
    </citation>
    <scope>NUCLEOTIDE SEQUENCE [LARGE SCALE GENOMIC DNA]</scope>
    <source>
        <strain evidence="3">CBS 583.65</strain>
    </source>
</reference>
<feature type="compositionally biased region" description="Acidic residues" evidence="1">
    <location>
        <begin position="314"/>
        <end position="326"/>
    </location>
</feature>
<dbReference type="Proteomes" id="UP000184073">
    <property type="component" value="Unassembled WGS sequence"/>
</dbReference>
<dbReference type="VEuPathDB" id="FungiDB:ASPVEDRAFT_762531"/>
<dbReference type="STRING" id="1036611.A0A1L9PQQ5"/>
<proteinExistence type="predicted"/>
<accession>A0A1L9PQQ5</accession>
<evidence type="ECO:0000256" key="1">
    <source>
        <dbReference type="SAM" id="MobiDB-lite"/>
    </source>
</evidence>
<organism evidence="2 3">
    <name type="scientific">Aspergillus versicolor CBS 583.65</name>
    <dbReference type="NCBI Taxonomy" id="1036611"/>
    <lineage>
        <taxon>Eukaryota</taxon>
        <taxon>Fungi</taxon>
        <taxon>Dikarya</taxon>
        <taxon>Ascomycota</taxon>
        <taxon>Pezizomycotina</taxon>
        <taxon>Eurotiomycetes</taxon>
        <taxon>Eurotiomycetidae</taxon>
        <taxon>Eurotiales</taxon>
        <taxon>Aspergillaceae</taxon>
        <taxon>Aspergillus</taxon>
        <taxon>Aspergillus subgen. Nidulantes</taxon>
    </lineage>
</organism>
<dbReference type="RefSeq" id="XP_040669616.1">
    <property type="nucleotide sequence ID" value="XM_040816333.1"/>
</dbReference>
<sequence length="867" mass="98551">MECANKRKKTKKTAVPAALPAVWRELRRNYWAAVQHEAQNMIRMHKLLKQTAYQPHTPPSLECDNFKKMFDIWVGSQPNFDDKTTSTLYHETLRKSQEHLNEAEDNDHRYARLLLQSSSLLDIDILYEPTKVSQDFLNLQPNLPNVEFITDAADGTANGGPGPGLYAICCNECRHPMRSKVYYECTHDCRPYVCYEYTEDGWRYCGSDTPPPPEFGLRRLCPTCKNKVEVCWPGHSLRLREYKDPGIPGILELRKQLDTFANGDMSNESLNRDSEEDTAEDESEIDESETYYESDTEDETDIGEFGDGNKDTIDEGDTGEPEEEENIGSPGDDKKQDTNEPAPPDKRSLKEKLTLRLLKPREKEIPMAKFMRTWALMLKANLAPAGNFHLSLMFGPLIFESGLKEINHGVLVSRRHPPSLLAHSLDSALKVRCPFFYRHKRTKRLEYQHKKVSIEQRALLACIKRVYGGAFSGYPESARDREARVIDILVEEANAYGAIPRTKSAARKVELLKEAAKRITRSLKECLGSEVDKHLDRFARILVEKQMAKGWNMWTNSCQWLVMRLLDGEDFESIIPRFLGKPDEADEESCRWPRYLVSFGPNIEGFNQTFYQPSSMITDFCQSRPTIDYDLIEHISLRRKESPDTLPASWIHLSLCDAKFTAKTGTDSPISMDALWAMPCDTLSMLQFHLLRQPSKYHSEGNWSRNRFRVLELLDTFASLAGALGASLGALLSRDNKLVSQIIVPSARVFGNIPASEHVRIVRLSSRWAGYDITNRVPSAMGEARRLRRKLQKAAGARGDPVHGEEVLSALVEIFLTPLVVVGGGKLAENLGQIFRFYHNGPWITLNGFGHTLVCPLFIRKVNCIRS</sequence>
<feature type="compositionally biased region" description="Acidic residues" evidence="1">
    <location>
        <begin position="274"/>
        <end position="304"/>
    </location>
</feature>